<evidence type="ECO:0000313" key="5">
    <source>
        <dbReference type="EMBL" id="CAJ0926815.1"/>
    </source>
</evidence>
<comment type="caution">
    <text evidence="5">The sequence shown here is derived from an EMBL/GenBank/DDBJ whole genome shotgun (WGS) entry which is preliminary data.</text>
</comment>
<protein>
    <recommendedName>
        <fullName evidence="4">Ig-like domain-containing protein</fullName>
    </recommendedName>
</protein>
<keyword evidence="3" id="KW-0732">Signal</keyword>
<dbReference type="InterPro" id="IPR003599">
    <property type="entry name" value="Ig_sub"/>
</dbReference>
<gene>
    <name evidence="5" type="ORF">RIMI_LOCUS2876676</name>
</gene>
<dbReference type="InterPro" id="IPR013783">
    <property type="entry name" value="Ig-like_fold"/>
</dbReference>
<evidence type="ECO:0000313" key="6">
    <source>
        <dbReference type="Proteomes" id="UP001176940"/>
    </source>
</evidence>
<organism evidence="5 6">
    <name type="scientific">Ranitomeya imitator</name>
    <name type="common">mimic poison frog</name>
    <dbReference type="NCBI Taxonomy" id="111125"/>
    <lineage>
        <taxon>Eukaryota</taxon>
        <taxon>Metazoa</taxon>
        <taxon>Chordata</taxon>
        <taxon>Craniata</taxon>
        <taxon>Vertebrata</taxon>
        <taxon>Euteleostomi</taxon>
        <taxon>Amphibia</taxon>
        <taxon>Batrachia</taxon>
        <taxon>Anura</taxon>
        <taxon>Neobatrachia</taxon>
        <taxon>Hyloidea</taxon>
        <taxon>Dendrobatidae</taxon>
        <taxon>Dendrobatinae</taxon>
        <taxon>Ranitomeya</taxon>
    </lineage>
</organism>
<feature type="domain" description="Ig-like" evidence="4">
    <location>
        <begin position="33"/>
        <end position="122"/>
    </location>
</feature>
<reference evidence="5" key="1">
    <citation type="submission" date="2023-07" db="EMBL/GenBank/DDBJ databases">
        <authorList>
            <person name="Stuckert A."/>
        </authorList>
    </citation>
    <scope>NUCLEOTIDE SEQUENCE</scope>
</reference>
<dbReference type="SUPFAM" id="SSF48726">
    <property type="entry name" value="Immunoglobulin"/>
    <property type="match status" value="2"/>
</dbReference>
<proteinExistence type="predicted"/>
<evidence type="ECO:0000259" key="4">
    <source>
        <dbReference type="PROSITE" id="PS50835"/>
    </source>
</evidence>
<evidence type="ECO:0000256" key="3">
    <source>
        <dbReference type="SAM" id="SignalP"/>
    </source>
</evidence>
<accession>A0ABN9L186</accession>
<dbReference type="Gene3D" id="2.60.40.10">
    <property type="entry name" value="Immunoglobulins"/>
    <property type="match status" value="2"/>
</dbReference>
<dbReference type="InterPro" id="IPR051755">
    <property type="entry name" value="Ig-like_CS_Receptor"/>
</dbReference>
<dbReference type="SMART" id="SM00409">
    <property type="entry name" value="IG"/>
    <property type="match status" value="1"/>
</dbReference>
<keyword evidence="1" id="KW-1015">Disulfide bond</keyword>
<name>A0ABN9L186_9NEOB</name>
<sequence>MDLIKKCVVFVLLLHTGAALELSAPTTYLATMGSDNVIPCEYTIEKPPVDPGFFAVFWFFQGKEILSFDDEVRTTDSRYSLDTGKALEGCVDLSISDMSVSDVGVYTCSVLYSPDRKNKDITVDVKAPPQALPQVAITSKTLNEKSVLLCSVTGFYPADIEIKWFRGSERLSDVTEDPPLRNLDGTYSVNSTVTITPTEEDREQNVSCRVQHESLKQPLQEDFQLGYTDRGSSVSGLRVE</sequence>
<dbReference type="InterPro" id="IPR003597">
    <property type="entry name" value="Ig_C1-set"/>
</dbReference>
<dbReference type="EMBL" id="CAUEEQ010004163">
    <property type="protein sequence ID" value="CAJ0926815.1"/>
    <property type="molecule type" value="Genomic_DNA"/>
</dbReference>
<feature type="chain" id="PRO_5045078504" description="Ig-like domain-containing protein" evidence="3">
    <location>
        <begin position="20"/>
        <end position="240"/>
    </location>
</feature>
<dbReference type="PROSITE" id="PS50835">
    <property type="entry name" value="IG_LIKE"/>
    <property type="match status" value="2"/>
</dbReference>
<dbReference type="InterPro" id="IPR007110">
    <property type="entry name" value="Ig-like_dom"/>
</dbReference>
<evidence type="ECO:0000256" key="2">
    <source>
        <dbReference type="ARBA" id="ARBA00023180"/>
    </source>
</evidence>
<dbReference type="PANTHER" id="PTHR19971">
    <property type="entry name" value="SIGNAL-REGULATORY PROTEIN BETA"/>
    <property type="match status" value="1"/>
</dbReference>
<dbReference type="Pfam" id="PF07686">
    <property type="entry name" value="V-set"/>
    <property type="match status" value="1"/>
</dbReference>
<dbReference type="Proteomes" id="UP001176940">
    <property type="component" value="Unassembled WGS sequence"/>
</dbReference>
<keyword evidence="6" id="KW-1185">Reference proteome</keyword>
<keyword evidence="2" id="KW-0325">Glycoprotein</keyword>
<dbReference type="InterPro" id="IPR013106">
    <property type="entry name" value="Ig_V-set"/>
</dbReference>
<feature type="signal peptide" evidence="3">
    <location>
        <begin position="1"/>
        <end position="19"/>
    </location>
</feature>
<dbReference type="SMART" id="SM00407">
    <property type="entry name" value="IGc1"/>
    <property type="match status" value="1"/>
</dbReference>
<feature type="domain" description="Ig-like" evidence="4">
    <location>
        <begin position="133"/>
        <end position="224"/>
    </location>
</feature>
<dbReference type="InterPro" id="IPR036179">
    <property type="entry name" value="Ig-like_dom_sf"/>
</dbReference>
<evidence type="ECO:0000256" key="1">
    <source>
        <dbReference type="ARBA" id="ARBA00023157"/>
    </source>
</evidence>
<dbReference type="Pfam" id="PF07654">
    <property type="entry name" value="C1-set"/>
    <property type="match status" value="1"/>
</dbReference>